<evidence type="ECO:0000256" key="9">
    <source>
        <dbReference type="ARBA" id="ARBA00047280"/>
    </source>
</evidence>
<keyword evidence="7 11" id="KW-1133">Transmembrane helix</keyword>
<evidence type="ECO:0000313" key="13">
    <source>
        <dbReference type="EMBL" id="KIM95006.1"/>
    </source>
</evidence>
<proteinExistence type="inferred from homology"/>
<evidence type="ECO:0000256" key="6">
    <source>
        <dbReference type="ARBA" id="ARBA00022824"/>
    </source>
</evidence>
<name>A0A0C3GXJ5_OIDMZ</name>
<accession>A0A0C3GXJ5</accession>
<evidence type="ECO:0000256" key="3">
    <source>
        <dbReference type="ARBA" id="ARBA00022670"/>
    </source>
</evidence>
<comment type="subcellular location">
    <subcellularLocation>
        <location evidence="1">Endoplasmic reticulum membrane</location>
        <topology evidence="1">Multi-pass membrane protein</topology>
    </subcellularLocation>
</comment>
<organism evidence="13 14">
    <name type="scientific">Oidiodendron maius (strain Zn)</name>
    <dbReference type="NCBI Taxonomy" id="913774"/>
    <lineage>
        <taxon>Eukaryota</taxon>
        <taxon>Fungi</taxon>
        <taxon>Dikarya</taxon>
        <taxon>Ascomycota</taxon>
        <taxon>Pezizomycotina</taxon>
        <taxon>Leotiomycetes</taxon>
        <taxon>Leotiomycetes incertae sedis</taxon>
        <taxon>Myxotrichaceae</taxon>
        <taxon>Oidiodendron</taxon>
    </lineage>
</organism>
<evidence type="ECO:0000256" key="5">
    <source>
        <dbReference type="ARBA" id="ARBA00022801"/>
    </source>
</evidence>
<sequence length="343" mass="38232">MISNSNVPVLSTLVAIFVLVAYTLIYVVPFYLSATTRPSPTLSRDASSVIRARIRSVTVSCVVCSFTSFLVLVAVGEDAQLSRFWDAVHYLGYIPVGFAETFNCLLLTAILFIGPLFEAGIVEGRWRDWIRLRDSDILSSWPGWRNLVAVRLLYIPPPLNPYSNSSFPIQGPVTEEILFRSASVPLLLLSGASTTTIVFLTPIIFGLAHVHHFYEFRISHPHTPIIQAVLRSLLQFTYTTLFGGYATFLFLRTGSLLSVILVHTFCNWIGFPRFWGKVSAGETVLGPDYGEGGNGNDKFIQGQSEFMDLVWTASYYSLLVAGAVCWWKSLWSWTESESALIAF</sequence>
<dbReference type="OrthoDB" id="271604at2759"/>
<feature type="transmembrane region" description="Helical" evidence="11">
    <location>
        <begin position="54"/>
        <end position="76"/>
    </location>
</feature>
<dbReference type="Pfam" id="PF02517">
    <property type="entry name" value="Rce1-like"/>
    <property type="match status" value="1"/>
</dbReference>
<keyword evidence="14" id="KW-1185">Reference proteome</keyword>
<dbReference type="GO" id="GO:0071586">
    <property type="term" value="P:CAAX-box protein processing"/>
    <property type="evidence" value="ECO:0007669"/>
    <property type="project" value="InterPro"/>
</dbReference>
<gene>
    <name evidence="13" type="ORF">OIDMADRAFT_172023</name>
</gene>
<evidence type="ECO:0000256" key="11">
    <source>
        <dbReference type="SAM" id="Phobius"/>
    </source>
</evidence>
<feature type="transmembrane region" description="Helical" evidence="11">
    <location>
        <begin position="186"/>
        <end position="208"/>
    </location>
</feature>
<dbReference type="AlphaFoldDB" id="A0A0C3GXJ5"/>
<comment type="similarity">
    <text evidence="2">Belongs to the peptidase U48 family.</text>
</comment>
<dbReference type="InterPro" id="IPR039731">
    <property type="entry name" value="Rce1"/>
</dbReference>
<dbReference type="EC" id="3.4.26.1" evidence="10"/>
<protein>
    <recommendedName>
        <fullName evidence="10">intramembrane prenyl-peptidase Rce1</fullName>
        <ecNumber evidence="10">3.4.26.1</ecNumber>
    </recommendedName>
</protein>
<keyword evidence="3" id="KW-0645">Protease</keyword>
<dbReference type="GO" id="GO:0004222">
    <property type="term" value="F:metalloendopeptidase activity"/>
    <property type="evidence" value="ECO:0007669"/>
    <property type="project" value="InterPro"/>
</dbReference>
<evidence type="ECO:0000256" key="7">
    <source>
        <dbReference type="ARBA" id="ARBA00022989"/>
    </source>
</evidence>
<feature type="transmembrane region" description="Helical" evidence="11">
    <location>
        <begin position="12"/>
        <end position="33"/>
    </location>
</feature>
<reference evidence="13 14" key="1">
    <citation type="submission" date="2014-04" db="EMBL/GenBank/DDBJ databases">
        <authorList>
            <consortium name="DOE Joint Genome Institute"/>
            <person name="Kuo A."/>
            <person name="Martino E."/>
            <person name="Perotto S."/>
            <person name="Kohler A."/>
            <person name="Nagy L.G."/>
            <person name="Floudas D."/>
            <person name="Copeland A."/>
            <person name="Barry K.W."/>
            <person name="Cichocki N."/>
            <person name="Veneault-Fourrey C."/>
            <person name="LaButti K."/>
            <person name="Lindquist E.A."/>
            <person name="Lipzen A."/>
            <person name="Lundell T."/>
            <person name="Morin E."/>
            <person name="Murat C."/>
            <person name="Sun H."/>
            <person name="Tunlid A."/>
            <person name="Henrissat B."/>
            <person name="Grigoriev I.V."/>
            <person name="Hibbett D.S."/>
            <person name="Martin F."/>
            <person name="Nordberg H.P."/>
            <person name="Cantor M.N."/>
            <person name="Hua S.X."/>
        </authorList>
    </citation>
    <scope>NUCLEOTIDE SEQUENCE [LARGE SCALE GENOMIC DNA]</scope>
    <source>
        <strain evidence="13 14">Zn</strain>
    </source>
</reference>
<feature type="domain" description="CAAX prenyl protease 2/Lysostaphin resistance protein A-like" evidence="12">
    <location>
        <begin position="169"/>
        <end position="269"/>
    </location>
</feature>
<dbReference type="FunCoup" id="A0A0C3GXJ5">
    <property type="interactions" value="311"/>
</dbReference>
<dbReference type="Proteomes" id="UP000054321">
    <property type="component" value="Unassembled WGS sequence"/>
</dbReference>
<keyword evidence="6" id="KW-0256">Endoplasmic reticulum</keyword>
<keyword evidence="8 11" id="KW-0472">Membrane</keyword>
<dbReference type="InterPro" id="IPR003675">
    <property type="entry name" value="Rce1/LyrA-like_dom"/>
</dbReference>
<evidence type="ECO:0000256" key="10">
    <source>
        <dbReference type="ARBA" id="ARBA00049729"/>
    </source>
</evidence>
<dbReference type="HOGENOM" id="CLU_049909_1_1_1"/>
<dbReference type="STRING" id="913774.A0A0C3GXJ5"/>
<dbReference type="GO" id="GO:0005789">
    <property type="term" value="C:endoplasmic reticulum membrane"/>
    <property type="evidence" value="ECO:0007669"/>
    <property type="project" value="UniProtKB-SubCell"/>
</dbReference>
<comment type="catalytic activity">
    <reaction evidence="9">
        <text>Hydrolyzes the peptide bond -P2-(S-farnesyl or geranylgeranyl)C-P1'-P2'-P3'-COOH where P1' and P2' are amino acids with aliphatic sidechains and P3' is any C-terminal residue.</text>
        <dbReference type="EC" id="3.4.26.1"/>
    </reaction>
</comment>
<evidence type="ECO:0000256" key="4">
    <source>
        <dbReference type="ARBA" id="ARBA00022692"/>
    </source>
</evidence>
<dbReference type="PANTHER" id="PTHR13046">
    <property type="entry name" value="PROTEASE U48 CAAX PRENYL PROTEASE RCE1"/>
    <property type="match status" value="1"/>
</dbReference>
<dbReference type="PANTHER" id="PTHR13046:SF0">
    <property type="entry name" value="CAAX PRENYL PROTEASE 2"/>
    <property type="match status" value="1"/>
</dbReference>
<keyword evidence="5" id="KW-0378">Hydrolase</keyword>
<feature type="transmembrane region" description="Helical" evidence="11">
    <location>
        <begin position="256"/>
        <end position="275"/>
    </location>
</feature>
<evidence type="ECO:0000256" key="8">
    <source>
        <dbReference type="ARBA" id="ARBA00023136"/>
    </source>
</evidence>
<dbReference type="InParanoid" id="A0A0C3GXJ5"/>
<evidence type="ECO:0000259" key="12">
    <source>
        <dbReference type="Pfam" id="PF02517"/>
    </source>
</evidence>
<evidence type="ECO:0000256" key="2">
    <source>
        <dbReference type="ARBA" id="ARBA00006897"/>
    </source>
</evidence>
<dbReference type="EMBL" id="KN832888">
    <property type="protein sequence ID" value="KIM95006.1"/>
    <property type="molecule type" value="Genomic_DNA"/>
</dbReference>
<evidence type="ECO:0000256" key="1">
    <source>
        <dbReference type="ARBA" id="ARBA00004477"/>
    </source>
</evidence>
<feature type="transmembrane region" description="Helical" evidence="11">
    <location>
        <begin position="96"/>
        <end position="117"/>
    </location>
</feature>
<keyword evidence="4 11" id="KW-0812">Transmembrane</keyword>
<evidence type="ECO:0000313" key="14">
    <source>
        <dbReference type="Proteomes" id="UP000054321"/>
    </source>
</evidence>
<reference evidence="14" key="2">
    <citation type="submission" date="2015-01" db="EMBL/GenBank/DDBJ databases">
        <title>Evolutionary Origins and Diversification of the Mycorrhizal Mutualists.</title>
        <authorList>
            <consortium name="DOE Joint Genome Institute"/>
            <consortium name="Mycorrhizal Genomics Consortium"/>
            <person name="Kohler A."/>
            <person name="Kuo A."/>
            <person name="Nagy L.G."/>
            <person name="Floudas D."/>
            <person name="Copeland A."/>
            <person name="Barry K.W."/>
            <person name="Cichocki N."/>
            <person name="Veneault-Fourrey C."/>
            <person name="LaButti K."/>
            <person name="Lindquist E.A."/>
            <person name="Lipzen A."/>
            <person name="Lundell T."/>
            <person name="Morin E."/>
            <person name="Murat C."/>
            <person name="Riley R."/>
            <person name="Ohm R."/>
            <person name="Sun H."/>
            <person name="Tunlid A."/>
            <person name="Henrissat B."/>
            <person name="Grigoriev I.V."/>
            <person name="Hibbett D.S."/>
            <person name="Martin F."/>
        </authorList>
    </citation>
    <scope>NUCLEOTIDE SEQUENCE [LARGE SCALE GENOMIC DNA]</scope>
    <source>
        <strain evidence="14">Zn</strain>
    </source>
</reference>